<feature type="domain" description="HPP transmembrane region" evidence="2">
    <location>
        <begin position="43"/>
        <end position="192"/>
    </location>
</feature>
<evidence type="ECO:0000259" key="2">
    <source>
        <dbReference type="Pfam" id="PF04982"/>
    </source>
</evidence>
<name>A0ABQ0MIV4_9BACT</name>
<protein>
    <submittedName>
        <fullName evidence="3">Membrane protein</fullName>
    </submittedName>
</protein>
<evidence type="ECO:0000313" key="4">
    <source>
        <dbReference type="Proteomes" id="UP000194153"/>
    </source>
</evidence>
<evidence type="ECO:0000256" key="1">
    <source>
        <dbReference type="SAM" id="Phobius"/>
    </source>
</evidence>
<dbReference type="EMBL" id="BDQG01000001">
    <property type="protein sequence ID" value="GAW67009.1"/>
    <property type="molecule type" value="Genomic_DNA"/>
</dbReference>
<evidence type="ECO:0000313" key="3">
    <source>
        <dbReference type="EMBL" id="GAW67009.1"/>
    </source>
</evidence>
<keyword evidence="1" id="KW-0812">Transmembrane</keyword>
<dbReference type="PANTHER" id="PTHR33741">
    <property type="entry name" value="TRANSMEMBRANE PROTEIN DDB_G0269096-RELATED"/>
    <property type="match status" value="1"/>
</dbReference>
<dbReference type="Pfam" id="PF04982">
    <property type="entry name" value="TM_HPP"/>
    <property type="match status" value="1"/>
</dbReference>
<dbReference type="Proteomes" id="UP000194153">
    <property type="component" value="Unassembled WGS sequence"/>
</dbReference>
<feature type="transmembrane region" description="Helical" evidence="1">
    <location>
        <begin position="164"/>
        <end position="187"/>
    </location>
</feature>
<accession>A0ABQ0MIV4</accession>
<keyword evidence="4" id="KW-1185">Reference proteome</keyword>
<reference evidence="4" key="2">
    <citation type="submission" date="2017-05" db="EMBL/GenBank/DDBJ databases">
        <title>Draft genome sequence of Geobacter pelophilus, a iron(III)-reducing bacteria.</title>
        <authorList>
            <person name="Aoyagi T."/>
            <person name="Koike H."/>
            <person name="Morita T."/>
            <person name="Sato Y."/>
            <person name="Habe H."/>
            <person name="Hori T."/>
        </authorList>
    </citation>
    <scope>NUCLEOTIDE SEQUENCE [LARGE SCALE GENOMIC DNA]</scope>
    <source>
        <strain evidence="4">Drf2</strain>
    </source>
</reference>
<gene>
    <name evidence="3" type="ORF">GPEL0_01r2614</name>
</gene>
<feature type="transmembrane region" description="Helical" evidence="1">
    <location>
        <begin position="107"/>
        <end position="136"/>
    </location>
</feature>
<organism evidence="3 4">
    <name type="scientific">Geoanaerobacter pelophilus</name>
    <dbReference type="NCBI Taxonomy" id="60036"/>
    <lineage>
        <taxon>Bacteria</taxon>
        <taxon>Pseudomonadati</taxon>
        <taxon>Thermodesulfobacteriota</taxon>
        <taxon>Desulfuromonadia</taxon>
        <taxon>Geobacterales</taxon>
        <taxon>Geobacteraceae</taxon>
        <taxon>Geoanaerobacter</taxon>
    </lineage>
</organism>
<keyword evidence="1" id="KW-1133">Transmembrane helix</keyword>
<comment type="caution">
    <text evidence="3">The sequence shown here is derived from an EMBL/GenBank/DDBJ whole genome shotgun (WGS) entry which is preliminary data.</text>
</comment>
<dbReference type="InterPro" id="IPR007065">
    <property type="entry name" value="HPP"/>
</dbReference>
<sequence length="196" mass="20915">MQKWREQQLKRRISIVMRRKVALKRRLTRLPRKCRAPIRGVRPPMSFRYAFWSLVSAVAGITAICQTTAILGHPLLIGSFGASAVLLFGATDSPLAQPRNLVGGHLLSAVVAVVVVALAGSTPVTMAVAVGISIFVMNLTHTTHPPGGATALIGVQGAVGPGFVLLPVLAGALILLAVACFTNNVVYHRSYPKHWL</sequence>
<reference evidence="3 4" key="1">
    <citation type="submission" date="2017-04" db="EMBL/GenBank/DDBJ databases">
        <authorList>
            <consortium name="Geobacter pelophilus Genome Sequencing"/>
            <person name="Aoyagi T."/>
            <person name="Koike H."/>
            <person name="Hori T."/>
        </authorList>
    </citation>
    <scope>NUCLEOTIDE SEQUENCE [LARGE SCALE GENOMIC DNA]</scope>
    <source>
        <strain evidence="3 4">Drf2</strain>
    </source>
</reference>
<keyword evidence="1" id="KW-0472">Membrane</keyword>
<dbReference type="InterPro" id="IPR058581">
    <property type="entry name" value="TM_HPP"/>
</dbReference>
<proteinExistence type="predicted"/>
<dbReference type="PANTHER" id="PTHR33741:SF5">
    <property type="entry name" value="TRANSMEMBRANE PROTEIN DDB_G0269096-RELATED"/>
    <property type="match status" value="1"/>
</dbReference>